<accession>A0ABP7D7P2</accession>
<evidence type="ECO:0000313" key="2">
    <source>
        <dbReference type="Proteomes" id="UP001500051"/>
    </source>
</evidence>
<keyword evidence="2" id="KW-1185">Reference proteome</keyword>
<dbReference type="SFLD" id="SFLDG01129">
    <property type="entry name" value="C1.5:_HAD__Beta-PGM__Phosphata"/>
    <property type="match status" value="1"/>
</dbReference>
<gene>
    <name evidence="1" type="ORF">GCM10022204_18680</name>
</gene>
<dbReference type="Gene3D" id="1.10.150.240">
    <property type="entry name" value="Putative phosphatase, domain 2"/>
    <property type="match status" value="1"/>
</dbReference>
<dbReference type="RefSeq" id="WP_344812053.1">
    <property type="nucleotide sequence ID" value="NZ_BAAAYX010000004.1"/>
</dbReference>
<dbReference type="PANTHER" id="PTHR43481">
    <property type="entry name" value="FRUCTOSE-1-PHOSPHATE PHOSPHATASE"/>
    <property type="match status" value="1"/>
</dbReference>
<dbReference type="Gene3D" id="3.40.50.1000">
    <property type="entry name" value="HAD superfamily/HAD-like"/>
    <property type="match status" value="1"/>
</dbReference>
<evidence type="ECO:0000313" key="1">
    <source>
        <dbReference type="EMBL" id="GAA3702015.1"/>
    </source>
</evidence>
<name>A0ABP7D7P2_9ACTN</name>
<dbReference type="EMBL" id="BAAAYX010000004">
    <property type="protein sequence ID" value="GAA3702015.1"/>
    <property type="molecule type" value="Genomic_DNA"/>
</dbReference>
<keyword evidence="1" id="KW-0378">Hydrolase</keyword>
<dbReference type="InterPro" id="IPR051806">
    <property type="entry name" value="HAD-like_SPP"/>
</dbReference>
<dbReference type="InterPro" id="IPR023214">
    <property type="entry name" value="HAD_sf"/>
</dbReference>
<dbReference type="SFLD" id="SFLDG01135">
    <property type="entry name" value="C1.5.6:_HAD__Beta-PGM__Phospha"/>
    <property type="match status" value="1"/>
</dbReference>
<proteinExistence type="predicted"/>
<comment type="caution">
    <text evidence="1">The sequence shown here is derived from an EMBL/GenBank/DDBJ whole genome shotgun (WGS) entry which is preliminary data.</text>
</comment>
<dbReference type="PRINTS" id="PR00413">
    <property type="entry name" value="HADHALOGNASE"/>
</dbReference>
<dbReference type="NCBIfam" id="TIGR01549">
    <property type="entry name" value="HAD-SF-IA-v1"/>
    <property type="match status" value="1"/>
</dbReference>
<dbReference type="InterPro" id="IPR036412">
    <property type="entry name" value="HAD-like_sf"/>
</dbReference>
<organism evidence="1 2">
    <name type="scientific">Microlunatus aurantiacus</name>
    <dbReference type="NCBI Taxonomy" id="446786"/>
    <lineage>
        <taxon>Bacteria</taxon>
        <taxon>Bacillati</taxon>
        <taxon>Actinomycetota</taxon>
        <taxon>Actinomycetes</taxon>
        <taxon>Propionibacteriales</taxon>
        <taxon>Propionibacteriaceae</taxon>
        <taxon>Microlunatus</taxon>
    </lineage>
</organism>
<dbReference type="NCBIfam" id="TIGR01509">
    <property type="entry name" value="HAD-SF-IA-v3"/>
    <property type="match status" value="1"/>
</dbReference>
<dbReference type="InterPro" id="IPR023198">
    <property type="entry name" value="PGP-like_dom2"/>
</dbReference>
<dbReference type="SUPFAM" id="SSF56784">
    <property type="entry name" value="HAD-like"/>
    <property type="match status" value="1"/>
</dbReference>
<dbReference type="PANTHER" id="PTHR43481:SF4">
    <property type="entry name" value="GLYCEROL-1-PHOSPHATE PHOSPHOHYDROLASE 1-RELATED"/>
    <property type="match status" value="1"/>
</dbReference>
<sequence length="220" mass="23013">MALGKLAELDFDAVIFDMDGTLIDSTPAVARAWSTWAQEHGLTAEQLAGHHGMPSARVVRKLLPDHQHESAIDRINALEIDDVHDIVVLPGAADALAALRSARNAIATSCTMPLARARIAAADLAAPSVLVTADQVEHGKPAPDPFLLAAERLGVAPERCLVVEDAPAGLTAAKAAGCYRLAVITTTPEGELEADGIVRNLGDVEFLVGADGGIRVRELA</sequence>
<dbReference type="SFLD" id="SFLDS00003">
    <property type="entry name" value="Haloacid_Dehalogenase"/>
    <property type="match status" value="1"/>
</dbReference>
<dbReference type="Pfam" id="PF00702">
    <property type="entry name" value="Hydrolase"/>
    <property type="match status" value="1"/>
</dbReference>
<dbReference type="GO" id="GO:0016787">
    <property type="term" value="F:hydrolase activity"/>
    <property type="evidence" value="ECO:0007669"/>
    <property type="project" value="UniProtKB-KW"/>
</dbReference>
<protein>
    <submittedName>
        <fullName evidence="1">HAD-IA family hydrolase</fullName>
    </submittedName>
</protein>
<dbReference type="InterPro" id="IPR006439">
    <property type="entry name" value="HAD-SF_hydro_IA"/>
</dbReference>
<dbReference type="Proteomes" id="UP001500051">
    <property type="component" value="Unassembled WGS sequence"/>
</dbReference>
<reference evidence="2" key="1">
    <citation type="journal article" date="2019" name="Int. J. Syst. Evol. Microbiol.">
        <title>The Global Catalogue of Microorganisms (GCM) 10K type strain sequencing project: providing services to taxonomists for standard genome sequencing and annotation.</title>
        <authorList>
            <consortium name="The Broad Institute Genomics Platform"/>
            <consortium name="The Broad Institute Genome Sequencing Center for Infectious Disease"/>
            <person name="Wu L."/>
            <person name="Ma J."/>
        </authorList>
    </citation>
    <scope>NUCLEOTIDE SEQUENCE [LARGE SCALE GENOMIC DNA]</scope>
    <source>
        <strain evidence="2">JCM 16548</strain>
    </source>
</reference>